<reference evidence="1 2" key="1">
    <citation type="journal article" date="2019" name="Nat. Ecol. Evol.">
        <title>Megaphylogeny resolves global patterns of mushroom evolution.</title>
        <authorList>
            <person name="Varga T."/>
            <person name="Krizsan K."/>
            <person name="Foldi C."/>
            <person name="Dima B."/>
            <person name="Sanchez-Garcia M."/>
            <person name="Sanchez-Ramirez S."/>
            <person name="Szollosi G.J."/>
            <person name="Szarkandi J.G."/>
            <person name="Papp V."/>
            <person name="Albert L."/>
            <person name="Andreopoulos W."/>
            <person name="Angelini C."/>
            <person name="Antonin V."/>
            <person name="Barry K.W."/>
            <person name="Bougher N.L."/>
            <person name="Buchanan P."/>
            <person name="Buyck B."/>
            <person name="Bense V."/>
            <person name="Catcheside P."/>
            <person name="Chovatia M."/>
            <person name="Cooper J."/>
            <person name="Damon W."/>
            <person name="Desjardin D."/>
            <person name="Finy P."/>
            <person name="Geml J."/>
            <person name="Haridas S."/>
            <person name="Hughes K."/>
            <person name="Justo A."/>
            <person name="Karasinski D."/>
            <person name="Kautmanova I."/>
            <person name="Kiss B."/>
            <person name="Kocsube S."/>
            <person name="Kotiranta H."/>
            <person name="LaButti K.M."/>
            <person name="Lechner B.E."/>
            <person name="Liimatainen K."/>
            <person name="Lipzen A."/>
            <person name="Lukacs Z."/>
            <person name="Mihaltcheva S."/>
            <person name="Morgado L.N."/>
            <person name="Niskanen T."/>
            <person name="Noordeloos M.E."/>
            <person name="Ohm R.A."/>
            <person name="Ortiz-Santana B."/>
            <person name="Ovrebo C."/>
            <person name="Racz N."/>
            <person name="Riley R."/>
            <person name="Savchenko A."/>
            <person name="Shiryaev A."/>
            <person name="Soop K."/>
            <person name="Spirin V."/>
            <person name="Szebenyi C."/>
            <person name="Tomsovsky M."/>
            <person name="Tulloss R.E."/>
            <person name="Uehling J."/>
            <person name="Grigoriev I.V."/>
            <person name="Vagvolgyi C."/>
            <person name="Papp T."/>
            <person name="Martin F.M."/>
            <person name="Miettinen O."/>
            <person name="Hibbett D.S."/>
            <person name="Nagy L.G."/>
        </authorList>
    </citation>
    <scope>NUCLEOTIDE SEQUENCE [LARGE SCALE GENOMIC DNA]</scope>
    <source>
        <strain evidence="1 2">NL-1719</strain>
    </source>
</reference>
<keyword evidence="2" id="KW-1185">Reference proteome</keyword>
<protein>
    <submittedName>
        <fullName evidence="1">Uncharacterized protein</fullName>
    </submittedName>
</protein>
<proteinExistence type="predicted"/>
<accession>A0ACD3ABK1</accession>
<dbReference type="Proteomes" id="UP000308600">
    <property type="component" value="Unassembled WGS sequence"/>
</dbReference>
<gene>
    <name evidence="1" type="ORF">BDN72DRAFT_862588</name>
</gene>
<sequence length="392" mass="45055">MASIDLLSPEILHHIFLLGAQSSNNPRFILGISHVYSLWRGLAVSSSDLWAYVIFKAHFDLEPRPWAEERRRALLEASSWDKSRPRDPRFEHYLKLSKTRPLDVKVILSMPQAEARKEETVAKYDIAYGDQIYKISNALQACDRRHLARIDTLTVSSDSYVGFSTFFGELERRLDLQECRCFKRLEIEWTGLMADAAKFFWPLQTLHAISFLDKRPPHDLFPNLRCLSLRGVSANWENFEPRNLEELSISNLHEDYRPSITDLKSILGASQETLRRMTLLTVGRRQDGTSTEWGSLLTLPNVHTLELGYEDPQELFALVCSILLPGLRNLTVRNTKGKRDRISDPGDTAYFLRTSQLFESLVAIWGLSRIESVKLVDVQCMEDDVGYKHRLG</sequence>
<organism evidence="1 2">
    <name type="scientific">Pluteus cervinus</name>
    <dbReference type="NCBI Taxonomy" id="181527"/>
    <lineage>
        <taxon>Eukaryota</taxon>
        <taxon>Fungi</taxon>
        <taxon>Dikarya</taxon>
        <taxon>Basidiomycota</taxon>
        <taxon>Agaricomycotina</taxon>
        <taxon>Agaricomycetes</taxon>
        <taxon>Agaricomycetidae</taxon>
        <taxon>Agaricales</taxon>
        <taxon>Pluteineae</taxon>
        <taxon>Pluteaceae</taxon>
        <taxon>Pluteus</taxon>
    </lineage>
</organism>
<evidence type="ECO:0000313" key="1">
    <source>
        <dbReference type="EMBL" id="TFK62789.1"/>
    </source>
</evidence>
<dbReference type="EMBL" id="ML208560">
    <property type="protein sequence ID" value="TFK62789.1"/>
    <property type="molecule type" value="Genomic_DNA"/>
</dbReference>
<name>A0ACD3ABK1_9AGAR</name>
<evidence type="ECO:0000313" key="2">
    <source>
        <dbReference type="Proteomes" id="UP000308600"/>
    </source>
</evidence>